<feature type="non-terminal residue" evidence="2">
    <location>
        <position position="333"/>
    </location>
</feature>
<feature type="transmembrane region" description="Helical" evidence="1">
    <location>
        <begin position="140"/>
        <end position="161"/>
    </location>
</feature>
<name>A0A418XY20_9BURK</name>
<dbReference type="EMBL" id="QYUP01000093">
    <property type="protein sequence ID" value="RJG17854.1"/>
    <property type="molecule type" value="Genomic_DNA"/>
</dbReference>
<dbReference type="Pfam" id="PF03929">
    <property type="entry name" value="PepSY_TM"/>
    <property type="match status" value="1"/>
</dbReference>
<comment type="caution">
    <text evidence="2">The sequence shown here is derived from an EMBL/GenBank/DDBJ whole genome shotgun (WGS) entry which is preliminary data.</text>
</comment>
<sequence>MKRSSRLRGHILQAHRWTGLGAGLAFVVVAGTGAGLAFREQLEPRLSPGLLTAPACTSPQSLDAIVASARAANPGGGALKAVRLYRDPQATVRVRFSDGQWIYADPCSARVTGRRALYGGPFGLLARLHIFEYTGAPDPIAGSLALLFAAATLGGGFAAWRLATVRRGAHQRVAIYAAPILLISAVTGMAQAFHWGQAAPVPAVAAEGNPLPLADLLARAQALVPQAQKVQIRFPATPQSPMVFEMVARDAPHANALSYVQLDPSSGALLRHIPHSESTTAHKLSLLAAGVHYGWVGGVAAQLLLLGGALSVPFLAWTGTAGWLRARRRRRQL</sequence>
<organism evidence="2 3">
    <name type="scientific">Massilia cavernae</name>
    <dbReference type="NCBI Taxonomy" id="2320864"/>
    <lineage>
        <taxon>Bacteria</taxon>
        <taxon>Pseudomonadati</taxon>
        <taxon>Pseudomonadota</taxon>
        <taxon>Betaproteobacteria</taxon>
        <taxon>Burkholderiales</taxon>
        <taxon>Oxalobacteraceae</taxon>
        <taxon>Telluria group</taxon>
        <taxon>Massilia</taxon>
    </lineage>
</organism>
<keyword evidence="1" id="KW-1133">Transmembrane helix</keyword>
<dbReference type="PANTHER" id="PTHR34219:SF3">
    <property type="entry name" value="BLL7967 PROTEIN"/>
    <property type="match status" value="1"/>
</dbReference>
<gene>
    <name evidence="2" type="ORF">D3872_09755</name>
</gene>
<keyword evidence="1" id="KW-0472">Membrane</keyword>
<feature type="transmembrane region" description="Helical" evidence="1">
    <location>
        <begin position="303"/>
        <end position="324"/>
    </location>
</feature>
<proteinExistence type="predicted"/>
<dbReference type="AlphaFoldDB" id="A0A418XY20"/>
<dbReference type="PANTHER" id="PTHR34219">
    <property type="entry name" value="IRON-REGULATED INNER MEMBRANE PROTEIN-RELATED"/>
    <property type="match status" value="1"/>
</dbReference>
<keyword evidence="1" id="KW-0812">Transmembrane</keyword>
<accession>A0A418XY20</accession>
<evidence type="ECO:0000256" key="1">
    <source>
        <dbReference type="SAM" id="Phobius"/>
    </source>
</evidence>
<feature type="transmembrane region" description="Helical" evidence="1">
    <location>
        <begin position="173"/>
        <end position="193"/>
    </location>
</feature>
<feature type="transmembrane region" description="Helical" evidence="1">
    <location>
        <begin position="20"/>
        <end position="38"/>
    </location>
</feature>
<keyword evidence="3" id="KW-1185">Reference proteome</keyword>
<evidence type="ECO:0008006" key="4">
    <source>
        <dbReference type="Google" id="ProtNLM"/>
    </source>
</evidence>
<evidence type="ECO:0000313" key="3">
    <source>
        <dbReference type="Proteomes" id="UP000284006"/>
    </source>
</evidence>
<evidence type="ECO:0000313" key="2">
    <source>
        <dbReference type="EMBL" id="RJG17854.1"/>
    </source>
</evidence>
<dbReference type="InterPro" id="IPR005625">
    <property type="entry name" value="PepSY-ass_TM"/>
</dbReference>
<protein>
    <recommendedName>
        <fullName evidence="4">PepSY domain-containing protein</fullName>
    </recommendedName>
</protein>
<dbReference type="RefSeq" id="WP_182915753.1">
    <property type="nucleotide sequence ID" value="NZ_QYUP01000093.1"/>
</dbReference>
<dbReference type="Proteomes" id="UP000284006">
    <property type="component" value="Unassembled WGS sequence"/>
</dbReference>
<reference evidence="2 3" key="1">
    <citation type="submission" date="2018-09" db="EMBL/GenBank/DDBJ databases">
        <authorList>
            <person name="Zhu H."/>
        </authorList>
    </citation>
    <scope>NUCLEOTIDE SEQUENCE [LARGE SCALE GENOMIC DNA]</scope>
    <source>
        <strain evidence="2 3">K1S02-61</strain>
    </source>
</reference>